<dbReference type="EMBL" id="VSRR010007289">
    <property type="protein sequence ID" value="MPC46604.1"/>
    <property type="molecule type" value="Genomic_DNA"/>
</dbReference>
<dbReference type="Proteomes" id="UP000324222">
    <property type="component" value="Unassembled WGS sequence"/>
</dbReference>
<evidence type="ECO:0000313" key="3">
    <source>
        <dbReference type="Proteomes" id="UP000324222"/>
    </source>
</evidence>
<evidence type="ECO:0000313" key="2">
    <source>
        <dbReference type="EMBL" id="MPC46604.1"/>
    </source>
</evidence>
<dbReference type="AlphaFoldDB" id="A0A5B7FQH8"/>
<organism evidence="2 3">
    <name type="scientific">Portunus trituberculatus</name>
    <name type="common">Swimming crab</name>
    <name type="synonym">Neptunus trituberculatus</name>
    <dbReference type="NCBI Taxonomy" id="210409"/>
    <lineage>
        <taxon>Eukaryota</taxon>
        <taxon>Metazoa</taxon>
        <taxon>Ecdysozoa</taxon>
        <taxon>Arthropoda</taxon>
        <taxon>Crustacea</taxon>
        <taxon>Multicrustacea</taxon>
        <taxon>Malacostraca</taxon>
        <taxon>Eumalacostraca</taxon>
        <taxon>Eucarida</taxon>
        <taxon>Decapoda</taxon>
        <taxon>Pleocyemata</taxon>
        <taxon>Brachyura</taxon>
        <taxon>Eubrachyura</taxon>
        <taxon>Portunoidea</taxon>
        <taxon>Portunidae</taxon>
        <taxon>Portuninae</taxon>
        <taxon>Portunus</taxon>
    </lineage>
</organism>
<sequence>MFLLVVVVAGGGGKTREDSYICPPRPTSASMPAPARSPDIRHHLSPVIYLGSFVTADVSFQKRQEVREG</sequence>
<proteinExistence type="predicted"/>
<reference evidence="2 3" key="1">
    <citation type="submission" date="2019-05" db="EMBL/GenBank/DDBJ databases">
        <title>Another draft genome of Portunus trituberculatus and its Hox gene families provides insights of decapod evolution.</title>
        <authorList>
            <person name="Jeong J.-H."/>
            <person name="Song I."/>
            <person name="Kim S."/>
            <person name="Choi T."/>
            <person name="Kim D."/>
            <person name="Ryu S."/>
            <person name="Kim W."/>
        </authorList>
    </citation>
    <scope>NUCLEOTIDE SEQUENCE [LARGE SCALE GENOMIC DNA]</scope>
    <source>
        <tissue evidence="2">Muscle</tissue>
    </source>
</reference>
<evidence type="ECO:0000256" key="1">
    <source>
        <dbReference type="SAM" id="MobiDB-lite"/>
    </source>
</evidence>
<protein>
    <submittedName>
        <fullName evidence="2">Uncharacterized protein</fullName>
    </submittedName>
</protein>
<comment type="caution">
    <text evidence="2">The sequence shown here is derived from an EMBL/GenBank/DDBJ whole genome shotgun (WGS) entry which is preliminary data.</text>
</comment>
<gene>
    <name evidence="2" type="ORF">E2C01_040327</name>
</gene>
<accession>A0A5B7FQH8</accession>
<name>A0A5B7FQH8_PORTR</name>
<feature type="region of interest" description="Disordered" evidence="1">
    <location>
        <begin position="16"/>
        <end position="37"/>
    </location>
</feature>
<keyword evidence="3" id="KW-1185">Reference proteome</keyword>